<reference evidence="2 3" key="1">
    <citation type="submission" date="2022-01" db="EMBL/GenBank/DDBJ databases">
        <title>A chromosomal length assembly of Cordylochernes scorpioides.</title>
        <authorList>
            <person name="Zeh D."/>
            <person name="Zeh J."/>
        </authorList>
    </citation>
    <scope>NUCLEOTIDE SEQUENCE [LARGE SCALE GENOMIC DNA]</scope>
    <source>
        <strain evidence="2">IN4F17</strain>
        <tissue evidence="2">Whole Body</tissue>
    </source>
</reference>
<accession>A0ABY6JWY0</accession>
<evidence type="ECO:0000313" key="3">
    <source>
        <dbReference type="Proteomes" id="UP001235939"/>
    </source>
</evidence>
<proteinExistence type="predicted"/>
<keyword evidence="3" id="KW-1185">Reference proteome</keyword>
<protein>
    <recommendedName>
        <fullName evidence="1">Ig-like domain-containing protein</fullName>
    </recommendedName>
</protein>
<dbReference type="EMBL" id="CP092863">
    <property type="protein sequence ID" value="UYV60133.1"/>
    <property type="molecule type" value="Genomic_DNA"/>
</dbReference>
<dbReference type="InterPro" id="IPR013783">
    <property type="entry name" value="Ig-like_fold"/>
</dbReference>
<dbReference type="SMART" id="SM00408">
    <property type="entry name" value="IGc2"/>
    <property type="match status" value="1"/>
</dbReference>
<dbReference type="InterPro" id="IPR007110">
    <property type="entry name" value="Ig-like_dom"/>
</dbReference>
<organism evidence="2 3">
    <name type="scientific">Cordylochernes scorpioides</name>
    <dbReference type="NCBI Taxonomy" id="51811"/>
    <lineage>
        <taxon>Eukaryota</taxon>
        <taxon>Metazoa</taxon>
        <taxon>Ecdysozoa</taxon>
        <taxon>Arthropoda</taxon>
        <taxon>Chelicerata</taxon>
        <taxon>Arachnida</taxon>
        <taxon>Pseudoscorpiones</taxon>
        <taxon>Cheliferoidea</taxon>
        <taxon>Chernetidae</taxon>
        <taxon>Cordylochernes</taxon>
    </lineage>
</organism>
<name>A0ABY6JWY0_9ARAC</name>
<feature type="domain" description="Ig-like" evidence="1">
    <location>
        <begin position="8"/>
        <end position="102"/>
    </location>
</feature>
<dbReference type="Proteomes" id="UP001235939">
    <property type="component" value="Chromosome 01"/>
</dbReference>
<evidence type="ECO:0000313" key="2">
    <source>
        <dbReference type="EMBL" id="UYV60133.1"/>
    </source>
</evidence>
<dbReference type="PROSITE" id="PS50835">
    <property type="entry name" value="IG_LIKE"/>
    <property type="match status" value="1"/>
</dbReference>
<sequence length="105" mass="11278">MCAGKSQPFIKRPFQFSSDLQLGQREKLACIVVKGDGPFSFTWTKDRAVLGENSGLTKIVQMDEETSILRISAVEAEHVGNYTCSVAGPGGADTVVASLLINGRM</sequence>
<dbReference type="SUPFAM" id="SSF48726">
    <property type="entry name" value="Immunoglobulin"/>
    <property type="match status" value="1"/>
</dbReference>
<dbReference type="Pfam" id="PF07679">
    <property type="entry name" value="I-set"/>
    <property type="match status" value="1"/>
</dbReference>
<evidence type="ECO:0000259" key="1">
    <source>
        <dbReference type="PROSITE" id="PS50835"/>
    </source>
</evidence>
<dbReference type="Gene3D" id="2.60.40.10">
    <property type="entry name" value="Immunoglobulins"/>
    <property type="match status" value="1"/>
</dbReference>
<gene>
    <name evidence="2" type="ORF">LAZ67_1000063</name>
</gene>
<dbReference type="InterPro" id="IPR036179">
    <property type="entry name" value="Ig-like_dom_sf"/>
</dbReference>
<dbReference type="InterPro" id="IPR013098">
    <property type="entry name" value="Ig_I-set"/>
</dbReference>
<dbReference type="InterPro" id="IPR003598">
    <property type="entry name" value="Ig_sub2"/>
</dbReference>